<keyword evidence="1" id="KW-0805">Transcription regulation</keyword>
<evidence type="ECO:0000256" key="2">
    <source>
        <dbReference type="ARBA" id="ARBA00023125"/>
    </source>
</evidence>
<dbReference type="InterPro" id="IPR036390">
    <property type="entry name" value="WH_DNA-bd_sf"/>
</dbReference>
<sequence length="216" mass="23782">MSIHSGTTPLKRQSVIDELASTIRSRILSGDLAPGTPLREATLAEAYQVSRHTLRAALRQVANEGLIRIVPDRGATVAQLGETDLTPLFELRAALEVEACRLALDKNGGTLPDGVHESLSGLVRVCRAKTSEWSEIAEAHADFHESLVRAGQSPRIEEAYLRLSAELNLFLAQLRPIWTRSRMIDHHRTLVSDLESTGDLDVLRRHLSDGLESVRA</sequence>
<dbReference type="CDD" id="cd07377">
    <property type="entry name" value="WHTH_GntR"/>
    <property type="match status" value="1"/>
</dbReference>
<dbReference type="AlphaFoldDB" id="A0A6J6NKE1"/>
<dbReference type="PANTHER" id="PTHR43537">
    <property type="entry name" value="TRANSCRIPTIONAL REGULATOR, GNTR FAMILY"/>
    <property type="match status" value="1"/>
</dbReference>
<dbReference type="InterPro" id="IPR036388">
    <property type="entry name" value="WH-like_DNA-bd_sf"/>
</dbReference>
<protein>
    <submittedName>
        <fullName evidence="5">Unannotated protein</fullName>
    </submittedName>
</protein>
<gene>
    <name evidence="5" type="ORF">UFOPK2399_00418</name>
</gene>
<dbReference type="Pfam" id="PF00392">
    <property type="entry name" value="GntR"/>
    <property type="match status" value="1"/>
</dbReference>
<dbReference type="SMART" id="SM00345">
    <property type="entry name" value="HTH_GNTR"/>
    <property type="match status" value="1"/>
</dbReference>
<evidence type="ECO:0000313" key="5">
    <source>
        <dbReference type="EMBL" id="CAB4686877.1"/>
    </source>
</evidence>
<keyword evidence="3" id="KW-0804">Transcription</keyword>
<dbReference type="SUPFAM" id="SSF46785">
    <property type="entry name" value="Winged helix' DNA-binding domain"/>
    <property type="match status" value="1"/>
</dbReference>
<reference evidence="5" key="1">
    <citation type="submission" date="2020-05" db="EMBL/GenBank/DDBJ databases">
        <authorList>
            <person name="Chiriac C."/>
            <person name="Salcher M."/>
            <person name="Ghai R."/>
            <person name="Kavagutti S V."/>
        </authorList>
    </citation>
    <scope>NUCLEOTIDE SEQUENCE</scope>
</reference>
<keyword evidence="2" id="KW-0238">DNA-binding</keyword>
<accession>A0A6J6NKE1</accession>
<dbReference type="PANTHER" id="PTHR43537:SF24">
    <property type="entry name" value="GLUCONATE OPERON TRANSCRIPTIONAL REPRESSOR"/>
    <property type="match status" value="1"/>
</dbReference>
<dbReference type="GO" id="GO:0003700">
    <property type="term" value="F:DNA-binding transcription factor activity"/>
    <property type="evidence" value="ECO:0007669"/>
    <property type="project" value="InterPro"/>
</dbReference>
<dbReference type="PROSITE" id="PS50949">
    <property type="entry name" value="HTH_GNTR"/>
    <property type="match status" value="1"/>
</dbReference>
<proteinExistence type="predicted"/>
<feature type="domain" description="HTH gntR-type" evidence="4">
    <location>
        <begin position="13"/>
        <end position="80"/>
    </location>
</feature>
<evidence type="ECO:0000256" key="3">
    <source>
        <dbReference type="ARBA" id="ARBA00023163"/>
    </source>
</evidence>
<dbReference type="Gene3D" id="1.10.10.10">
    <property type="entry name" value="Winged helix-like DNA-binding domain superfamily/Winged helix DNA-binding domain"/>
    <property type="match status" value="1"/>
</dbReference>
<dbReference type="SUPFAM" id="SSF48008">
    <property type="entry name" value="GntR ligand-binding domain-like"/>
    <property type="match status" value="1"/>
</dbReference>
<dbReference type="InterPro" id="IPR011711">
    <property type="entry name" value="GntR_C"/>
</dbReference>
<dbReference type="Gene3D" id="1.20.120.530">
    <property type="entry name" value="GntR ligand-binding domain-like"/>
    <property type="match status" value="1"/>
</dbReference>
<dbReference type="EMBL" id="CAEZXP010000001">
    <property type="protein sequence ID" value="CAB4686877.1"/>
    <property type="molecule type" value="Genomic_DNA"/>
</dbReference>
<name>A0A6J6NKE1_9ZZZZ</name>
<organism evidence="5">
    <name type="scientific">freshwater metagenome</name>
    <dbReference type="NCBI Taxonomy" id="449393"/>
    <lineage>
        <taxon>unclassified sequences</taxon>
        <taxon>metagenomes</taxon>
        <taxon>ecological metagenomes</taxon>
    </lineage>
</organism>
<evidence type="ECO:0000256" key="1">
    <source>
        <dbReference type="ARBA" id="ARBA00023015"/>
    </source>
</evidence>
<dbReference type="InterPro" id="IPR000524">
    <property type="entry name" value="Tscrpt_reg_HTH_GntR"/>
</dbReference>
<dbReference type="Pfam" id="PF07729">
    <property type="entry name" value="FCD"/>
    <property type="match status" value="1"/>
</dbReference>
<dbReference type="InterPro" id="IPR008920">
    <property type="entry name" value="TF_FadR/GntR_C"/>
</dbReference>
<evidence type="ECO:0000259" key="4">
    <source>
        <dbReference type="PROSITE" id="PS50949"/>
    </source>
</evidence>
<dbReference type="SMART" id="SM00895">
    <property type="entry name" value="FCD"/>
    <property type="match status" value="1"/>
</dbReference>
<dbReference type="GO" id="GO:0003677">
    <property type="term" value="F:DNA binding"/>
    <property type="evidence" value="ECO:0007669"/>
    <property type="project" value="UniProtKB-KW"/>
</dbReference>